<dbReference type="Gene3D" id="3.30.457.10">
    <property type="entry name" value="Copper amine oxidase-like, N-terminal domain"/>
    <property type="match status" value="1"/>
</dbReference>
<evidence type="ECO:0000313" key="4">
    <source>
        <dbReference type="EMBL" id="MDG0809335.1"/>
    </source>
</evidence>
<dbReference type="AlphaFoldDB" id="A0A9X4QS84"/>
<dbReference type="InterPro" id="IPR012854">
    <property type="entry name" value="Cu_amine_oxidase-like_N"/>
</dbReference>
<dbReference type="Pfam" id="PF07833">
    <property type="entry name" value="Cu_amine_oxidN1"/>
    <property type="match status" value="1"/>
</dbReference>
<keyword evidence="5" id="KW-1185">Reference proteome</keyword>
<dbReference type="EMBL" id="JAPDIA010000003">
    <property type="protein sequence ID" value="MDG0809335.1"/>
    <property type="molecule type" value="Genomic_DNA"/>
</dbReference>
<evidence type="ECO:0000313" key="5">
    <source>
        <dbReference type="Proteomes" id="UP001153404"/>
    </source>
</evidence>
<keyword evidence="2" id="KW-0732">Signal</keyword>
<proteinExistence type="predicted"/>
<dbReference type="SUPFAM" id="SSF55383">
    <property type="entry name" value="Copper amine oxidase, domain N"/>
    <property type="match status" value="1"/>
</dbReference>
<evidence type="ECO:0000259" key="3">
    <source>
        <dbReference type="Pfam" id="PF07833"/>
    </source>
</evidence>
<gene>
    <name evidence="4" type="ORF">OMP40_08040</name>
</gene>
<evidence type="ECO:0000256" key="1">
    <source>
        <dbReference type="SAM" id="MobiDB-lite"/>
    </source>
</evidence>
<name>A0A9X4QS84_9BACL</name>
<reference evidence="4" key="1">
    <citation type="submission" date="2022-10" db="EMBL/GenBank/DDBJ databases">
        <title>Comparative genomic analysis of Cohnella hashimotonis sp. nov., isolated from the International Space Station.</title>
        <authorList>
            <person name="Simpson A."/>
            <person name="Venkateswaran K."/>
        </authorList>
    </citation>
    <scope>NUCLEOTIDE SEQUENCE</scope>
    <source>
        <strain evidence="4">DSM 28161</strain>
    </source>
</reference>
<feature type="region of interest" description="Disordered" evidence="1">
    <location>
        <begin position="155"/>
        <end position="176"/>
    </location>
</feature>
<dbReference type="Proteomes" id="UP001153404">
    <property type="component" value="Unassembled WGS sequence"/>
</dbReference>
<feature type="chain" id="PRO_5040790221" evidence="2">
    <location>
        <begin position="24"/>
        <end position="176"/>
    </location>
</feature>
<dbReference type="RefSeq" id="WP_277530574.1">
    <property type="nucleotide sequence ID" value="NZ_JAPDIA010000003.1"/>
</dbReference>
<organism evidence="4 5">
    <name type="scientific">Cohnella rhizosphaerae</name>
    <dbReference type="NCBI Taxonomy" id="1457232"/>
    <lineage>
        <taxon>Bacteria</taxon>
        <taxon>Bacillati</taxon>
        <taxon>Bacillota</taxon>
        <taxon>Bacilli</taxon>
        <taxon>Bacillales</taxon>
        <taxon>Paenibacillaceae</taxon>
        <taxon>Cohnella</taxon>
    </lineage>
</organism>
<accession>A0A9X4QS84</accession>
<feature type="signal peptide" evidence="2">
    <location>
        <begin position="1"/>
        <end position="23"/>
    </location>
</feature>
<comment type="caution">
    <text evidence="4">The sequence shown here is derived from an EMBL/GenBank/DDBJ whole genome shotgun (WGS) entry which is preliminary data.</text>
</comment>
<evidence type="ECO:0000256" key="2">
    <source>
        <dbReference type="SAM" id="SignalP"/>
    </source>
</evidence>
<protein>
    <submittedName>
        <fullName evidence="4">Copper amine oxidase N-terminal domain-containing protein</fullName>
    </submittedName>
</protein>
<feature type="domain" description="Copper amine oxidase-like N-terminal" evidence="3">
    <location>
        <begin position="41"/>
        <end position="132"/>
    </location>
</feature>
<sequence length="176" mass="17810">MRRYGAMSKAVLTLLLAIGLAVPAPGGAGIVSAAGSAANAVVDGKPVAFAEAAPVIQAGRMLVPARALLEAMGARMAWDPDARIVTATLQAAQGGGTALLLKIGSPYVQRTVTDATGKASVYVVKLDVAAQLAVGQHDDPAAGERGADRTCARMAAGDEDRRHLAARRGRSAGDDV</sequence>
<dbReference type="InterPro" id="IPR036582">
    <property type="entry name" value="Mao_N_sf"/>
</dbReference>